<dbReference type="CDD" id="cd00609">
    <property type="entry name" value="AAT_like"/>
    <property type="match status" value="1"/>
</dbReference>
<evidence type="ECO:0000256" key="6">
    <source>
        <dbReference type="SAM" id="MobiDB-lite"/>
    </source>
</evidence>
<dbReference type="GO" id="GO:0003677">
    <property type="term" value="F:DNA binding"/>
    <property type="evidence" value="ECO:0007669"/>
    <property type="project" value="UniProtKB-KW"/>
</dbReference>
<keyword evidence="5" id="KW-0804">Transcription</keyword>
<evidence type="ECO:0000256" key="5">
    <source>
        <dbReference type="ARBA" id="ARBA00023163"/>
    </source>
</evidence>
<feature type="compositionally biased region" description="Pro residues" evidence="6">
    <location>
        <begin position="84"/>
        <end position="103"/>
    </location>
</feature>
<organism evidence="8 9">
    <name type="scientific">Gluconacetobacter johannae</name>
    <dbReference type="NCBI Taxonomy" id="112140"/>
    <lineage>
        <taxon>Bacteria</taxon>
        <taxon>Pseudomonadati</taxon>
        <taxon>Pseudomonadota</taxon>
        <taxon>Alphaproteobacteria</taxon>
        <taxon>Acetobacterales</taxon>
        <taxon>Acetobacteraceae</taxon>
        <taxon>Gluconacetobacter</taxon>
    </lineage>
</organism>
<keyword evidence="3" id="KW-0805">Transcription regulation</keyword>
<feature type="domain" description="HTH gntR-type" evidence="7">
    <location>
        <begin position="15"/>
        <end position="83"/>
    </location>
</feature>
<name>A0A7W4J859_9PROT</name>
<dbReference type="Pfam" id="PF00392">
    <property type="entry name" value="GntR"/>
    <property type="match status" value="1"/>
</dbReference>
<dbReference type="GO" id="GO:0008483">
    <property type="term" value="F:transaminase activity"/>
    <property type="evidence" value="ECO:0007669"/>
    <property type="project" value="UniProtKB-KW"/>
</dbReference>
<evidence type="ECO:0000256" key="4">
    <source>
        <dbReference type="ARBA" id="ARBA00023125"/>
    </source>
</evidence>
<dbReference type="PRINTS" id="PR00035">
    <property type="entry name" value="HTHGNTR"/>
</dbReference>
<comment type="similarity">
    <text evidence="1">In the C-terminal section; belongs to the class-I pyridoxal-phosphate-dependent aminotransferase family.</text>
</comment>
<dbReference type="InterPro" id="IPR015424">
    <property type="entry name" value="PyrdxlP-dep_Trfase"/>
</dbReference>
<dbReference type="SMART" id="SM00345">
    <property type="entry name" value="HTH_GNTR"/>
    <property type="match status" value="1"/>
</dbReference>
<dbReference type="InterPro" id="IPR051446">
    <property type="entry name" value="HTH_trans_reg/aminotransferase"/>
</dbReference>
<dbReference type="EMBL" id="JABEQH010000014">
    <property type="protein sequence ID" value="MBB2176491.1"/>
    <property type="molecule type" value="Genomic_DNA"/>
</dbReference>
<keyword evidence="2" id="KW-0663">Pyridoxal phosphate</keyword>
<keyword evidence="8" id="KW-0808">Transferase</keyword>
<dbReference type="AlphaFoldDB" id="A0A7W4J859"/>
<dbReference type="PANTHER" id="PTHR46577:SF1">
    <property type="entry name" value="HTH-TYPE TRANSCRIPTIONAL REGULATORY PROTEIN GABR"/>
    <property type="match status" value="1"/>
</dbReference>
<dbReference type="InterPro" id="IPR004839">
    <property type="entry name" value="Aminotransferase_I/II_large"/>
</dbReference>
<dbReference type="GO" id="GO:0030170">
    <property type="term" value="F:pyridoxal phosphate binding"/>
    <property type="evidence" value="ECO:0007669"/>
    <property type="project" value="InterPro"/>
</dbReference>
<protein>
    <submittedName>
        <fullName evidence="8">PLP-dependent aminotransferase family protein</fullName>
    </submittedName>
</protein>
<evidence type="ECO:0000313" key="9">
    <source>
        <dbReference type="Proteomes" id="UP000561066"/>
    </source>
</evidence>
<keyword evidence="8" id="KW-0032">Aminotransferase</keyword>
<dbReference type="CDD" id="cd07377">
    <property type="entry name" value="WHTH_GntR"/>
    <property type="match status" value="1"/>
</dbReference>
<dbReference type="InterPro" id="IPR015421">
    <property type="entry name" value="PyrdxlP-dep_Trfase_major"/>
</dbReference>
<dbReference type="Proteomes" id="UP000561066">
    <property type="component" value="Unassembled WGS sequence"/>
</dbReference>
<gene>
    <name evidence="8" type="ORF">HLH21_11190</name>
</gene>
<dbReference type="GO" id="GO:0003700">
    <property type="term" value="F:DNA-binding transcription factor activity"/>
    <property type="evidence" value="ECO:0007669"/>
    <property type="project" value="InterPro"/>
</dbReference>
<dbReference type="PANTHER" id="PTHR46577">
    <property type="entry name" value="HTH-TYPE TRANSCRIPTIONAL REGULATORY PROTEIN GABR"/>
    <property type="match status" value="1"/>
</dbReference>
<keyword evidence="4" id="KW-0238">DNA-binding</keyword>
<dbReference type="SUPFAM" id="SSF53383">
    <property type="entry name" value="PLP-dependent transferases"/>
    <property type="match status" value="1"/>
</dbReference>
<keyword evidence="9" id="KW-1185">Reference proteome</keyword>
<dbReference type="PROSITE" id="PS50949">
    <property type="entry name" value="HTH_GNTR"/>
    <property type="match status" value="1"/>
</dbReference>
<dbReference type="InterPro" id="IPR036390">
    <property type="entry name" value="WH_DNA-bd_sf"/>
</dbReference>
<comment type="caution">
    <text evidence="8">The sequence shown here is derived from an EMBL/GenBank/DDBJ whole genome shotgun (WGS) entry which is preliminary data.</text>
</comment>
<dbReference type="Pfam" id="PF00155">
    <property type="entry name" value="Aminotran_1_2"/>
    <property type="match status" value="1"/>
</dbReference>
<evidence type="ECO:0000256" key="1">
    <source>
        <dbReference type="ARBA" id="ARBA00005384"/>
    </source>
</evidence>
<feature type="region of interest" description="Disordered" evidence="6">
    <location>
        <begin position="81"/>
        <end position="110"/>
    </location>
</feature>
<proteinExistence type="inferred from homology"/>
<dbReference type="SUPFAM" id="SSF46785">
    <property type="entry name" value="Winged helix' DNA-binding domain"/>
    <property type="match status" value="1"/>
</dbReference>
<reference evidence="8 9" key="1">
    <citation type="submission" date="2020-04" db="EMBL/GenBank/DDBJ databases">
        <title>Description of novel Gluconacetobacter.</title>
        <authorList>
            <person name="Sombolestani A."/>
        </authorList>
    </citation>
    <scope>NUCLEOTIDE SEQUENCE [LARGE SCALE GENOMIC DNA]</scope>
    <source>
        <strain evidence="8 9">LMG 21312</strain>
    </source>
</reference>
<dbReference type="InterPro" id="IPR000524">
    <property type="entry name" value="Tscrpt_reg_HTH_GntR"/>
</dbReference>
<evidence type="ECO:0000256" key="3">
    <source>
        <dbReference type="ARBA" id="ARBA00023015"/>
    </source>
</evidence>
<evidence type="ECO:0000313" key="8">
    <source>
        <dbReference type="EMBL" id="MBB2176491.1"/>
    </source>
</evidence>
<sequence>MRTPAAWLVLDRQAGALEAQIHRTIRDRILGGQFAAGDRLPSSRALAVALGVARSTVVQAYERLRAEGFLAARGGSATRIAALPSPPPHGRAPTAAIPPPAPSSLPNSSASGAFQPGLPDLTSFPHAAWARCLGARARSGRTVDLGYGPAAGAAELRAAILSHVAATRGVVATADRVVIVPSTRMAIDVIARVVLTPDQPGGDVAWVEDPGYPASHALLRAAGARLVPVACDAHGMDVARADGPPPRLISVTPSHHYPTGATMTLQRRLAVLAAAQASGAVILEDDYDSEFQYGSRPIAALQGIDRTESVAYLGTFSKTLAPGLHVAYAILPAWLAPRVADALRMRGASVPVHVQVALADFVTDGHLRAHVRRMGAMYAQRMAATVAALRRHCGDILTPGAGEGGLQLAAWFTDPAMDDRAVVRALNARGLAILPLSEFHLGPARPGLLLGIARATADDADRAARQIRAAARLGAPPP</sequence>
<accession>A0A7W4J859</accession>
<evidence type="ECO:0000256" key="2">
    <source>
        <dbReference type="ARBA" id="ARBA00022898"/>
    </source>
</evidence>
<dbReference type="Gene3D" id="1.10.10.10">
    <property type="entry name" value="Winged helix-like DNA-binding domain superfamily/Winged helix DNA-binding domain"/>
    <property type="match status" value="1"/>
</dbReference>
<evidence type="ECO:0000259" key="7">
    <source>
        <dbReference type="PROSITE" id="PS50949"/>
    </source>
</evidence>
<dbReference type="Gene3D" id="3.40.640.10">
    <property type="entry name" value="Type I PLP-dependent aspartate aminotransferase-like (Major domain)"/>
    <property type="match status" value="1"/>
</dbReference>
<dbReference type="InterPro" id="IPR036388">
    <property type="entry name" value="WH-like_DNA-bd_sf"/>
</dbReference>